<accession>A0A1H0RQP0</accession>
<keyword evidence="2" id="KW-0456">Lyase</keyword>
<proteinExistence type="predicted"/>
<dbReference type="AlphaFoldDB" id="A0A1H0RQP0"/>
<organism evidence="2 3">
    <name type="scientific">Pedococcus dokdonensis</name>
    <dbReference type="NCBI Taxonomy" id="443156"/>
    <lineage>
        <taxon>Bacteria</taxon>
        <taxon>Bacillati</taxon>
        <taxon>Actinomycetota</taxon>
        <taxon>Actinomycetes</taxon>
        <taxon>Micrococcales</taxon>
        <taxon>Intrasporangiaceae</taxon>
        <taxon>Pedococcus</taxon>
    </lineage>
</organism>
<evidence type="ECO:0000313" key="3">
    <source>
        <dbReference type="Proteomes" id="UP000199077"/>
    </source>
</evidence>
<dbReference type="Gene3D" id="1.10.579.10">
    <property type="entry name" value="DNA Cyclobutane Dipyrimidine Photolyase, subunit A, domain 3"/>
    <property type="match status" value="1"/>
</dbReference>
<reference evidence="3" key="1">
    <citation type="submission" date="2016-10" db="EMBL/GenBank/DDBJ databases">
        <authorList>
            <person name="Varghese N."/>
            <person name="Submissions S."/>
        </authorList>
    </citation>
    <scope>NUCLEOTIDE SEQUENCE [LARGE SCALE GENOMIC DNA]</scope>
    <source>
        <strain evidence="3">DSM 22329</strain>
    </source>
</reference>
<dbReference type="Gene3D" id="3.40.50.620">
    <property type="entry name" value="HUPs"/>
    <property type="match status" value="1"/>
</dbReference>
<dbReference type="Gene3D" id="1.10.10.1710">
    <property type="entry name" value="Deoxyribodipyrimidine photolyase-related"/>
    <property type="match status" value="1"/>
</dbReference>
<keyword evidence="3" id="KW-1185">Reference proteome</keyword>
<dbReference type="OrthoDB" id="5288100at2"/>
<gene>
    <name evidence="2" type="ORF">SAMN04489867_2057</name>
</gene>
<sequence>MTRRWLFADQLGPHFGFGQDGVLLVESRAALGRRRYHRQKLHLVLSALRHRAAELGDAATYLRTDGYAAALAELGEPVRVYEPTSRSAMTFVERLAARGLVESIDPTPGFSLPRNEFEEWTNGRRRLRMEDFYRFQRERLHLLLEPDGSPVGGKWSFDADNREPPPKGAETLDVPAPYRPRESDIDAEVREDLDRWEHDGVLQTVGRDGPRLFPVTRREALAALDRFVTTRLGAFGPHEDAMLRGDWAMAHSLLSVPMNLGLLDPVEVADRAVQAHADGDAPLASVEGFVRQVVGWREYVWQLYWHFGPTYRRRNSMSAHAALPSWFDDLDADEVEAACLHDVLGGVRDRGWVHHIPRLMVLGGWAAERGYDPDALTEWFQTRFVDGYDWVMPANVVGMSQHADGGAMATKPYASGGAYIDRMSDYCGGCRYDPKVRVGEDACPFTAGYWAYLDRNADRLEGNHRMARPLQQRHRLRDLADAVAQEHDRGDAAP</sequence>
<dbReference type="EMBL" id="LT629711">
    <property type="protein sequence ID" value="SDP31804.1"/>
    <property type="molecule type" value="Genomic_DNA"/>
</dbReference>
<protein>
    <submittedName>
        <fullName evidence="2">Deoxyribodipyrimidine photolyase-related protein</fullName>
    </submittedName>
</protein>
<dbReference type="Proteomes" id="UP000199077">
    <property type="component" value="Chromosome I"/>
</dbReference>
<dbReference type="SUPFAM" id="SSF48173">
    <property type="entry name" value="Cryptochrome/photolyase FAD-binding domain"/>
    <property type="match status" value="1"/>
</dbReference>
<dbReference type="Gene3D" id="1.25.40.80">
    <property type="match status" value="1"/>
</dbReference>
<dbReference type="InterPro" id="IPR014729">
    <property type="entry name" value="Rossmann-like_a/b/a_fold"/>
</dbReference>
<dbReference type="RefSeq" id="WP_091784868.1">
    <property type="nucleotide sequence ID" value="NZ_LT629711.1"/>
</dbReference>
<dbReference type="InterPro" id="IPR036134">
    <property type="entry name" value="Crypto/Photolyase_FAD-like_sf"/>
</dbReference>
<dbReference type="Pfam" id="PF04244">
    <property type="entry name" value="DPRP"/>
    <property type="match status" value="1"/>
</dbReference>
<dbReference type="InterPro" id="IPR052551">
    <property type="entry name" value="UV-DNA_repair_photolyase"/>
</dbReference>
<dbReference type="STRING" id="443156.SAMN04489867_2057"/>
<dbReference type="PANTHER" id="PTHR38657:SF1">
    <property type="entry name" value="SLR1343 PROTEIN"/>
    <property type="match status" value="1"/>
</dbReference>
<evidence type="ECO:0000313" key="2">
    <source>
        <dbReference type="EMBL" id="SDP31804.1"/>
    </source>
</evidence>
<dbReference type="PANTHER" id="PTHR38657">
    <property type="entry name" value="SLR1343 PROTEIN"/>
    <property type="match status" value="1"/>
</dbReference>
<name>A0A1H0RQP0_9MICO</name>
<dbReference type="InterPro" id="IPR007357">
    <property type="entry name" value="PhrB-like"/>
</dbReference>
<evidence type="ECO:0000256" key="1">
    <source>
        <dbReference type="SAM" id="MobiDB-lite"/>
    </source>
</evidence>
<feature type="region of interest" description="Disordered" evidence="1">
    <location>
        <begin position="159"/>
        <end position="179"/>
    </location>
</feature>
<dbReference type="GO" id="GO:0016829">
    <property type="term" value="F:lyase activity"/>
    <property type="evidence" value="ECO:0007669"/>
    <property type="project" value="UniProtKB-KW"/>
</dbReference>